<proteinExistence type="predicted"/>
<dbReference type="Proteomes" id="UP000008370">
    <property type="component" value="Unassembled WGS sequence"/>
</dbReference>
<dbReference type="KEGG" id="pco:PHACADRAFT_120006"/>
<dbReference type="GeneID" id="18907871"/>
<evidence type="ECO:0000313" key="2">
    <source>
        <dbReference type="Proteomes" id="UP000008370"/>
    </source>
</evidence>
<reference evidence="1 2" key="1">
    <citation type="journal article" date="2012" name="BMC Genomics">
        <title>Comparative genomics of the white-rot fungi, Phanerochaete carnosa and P. chrysosporium, to elucidate the genetic basis of the distinct wood types they colonize.</title>
        <authorList>
            <person name="Suzuki H."/>
            <person name="MacDonald J."/>
            <person name="Syed K."/>
            <person name="Salamov A."/>
            <person name="Hori C."/>
            <person name="Aerts A."/>
            <person name="Henrissat B."/>
            <person name="Wiebenga A."/>
            <person name="vanKuyk P.A."/>
            <person name="Barry K."/>
            <person name="Lindquist E."/>
            <person name="LaButti K."/>
            <person name="Lapidus A."/>
            <person name="Lucas S."/>
            <person name="Coutinho P."/>
            <person name="Gong Y."/>
            <person name="Samejima M."/>
            <person name="Mahadevan R."/>
            <person name="Abou-Zaid M."/>
            <person name="de Vries R.P."/>
            <person name="Igarashi K."/>
            <person name="Yadav J.S."/>
            <person name="Grigoriev I.V."/>
            <person name="Master E.R."/>
        </authorList>
    </citation>
    <scope>NUCLEOTIDE SEQUENCE [LARGE SCALE GENOMIC DNA]</scope>
    <source>
        <strain evidence="1 2">HHB-10118-sp</strain>
    </source>
</reference>
<dbReference type="OrthoDB" id="2804352at2759"/>
<dbReference type="STRING" id="650164.K5VU66"/>
<name>K5VU66_PHACS</name>
<dbReference type="EMBL" id="JH930472">
    <property type="protein sequence ID" value="EKM55063.1"/>
    <property type="molecule type" value="Genomic_DNA"/>
</dbReference>
<evidence type="ECO:0000313" key="1">
    <source>
        <dbReference type="EMBL" id="EKM55063.1"/>
    </source>
</evidence>
<dbReference type="InParanoid" id="K5VU66"/>
<dbReference type="HOGENOM" id="CLU_049364_1_0_1"/>
<feature type="non-terminal residue" evidence="1">
    <location>
        <position position="261"/>
    </location>
</feature>
<dbReference type="RefSeq" id="XP_007395409.1">
    <property type="nucleotide sequence ID" value="XM_007395347.1"/>
</dbReference>
<sequence>MANGLFVFATTVIEFIEDPAYNDPAGQLKRLASTAVSAGSHRLLDTLYLQVLETAFPEISDDLSVRLKSVLGSIVIIQDHLPVAGLSCLVGLTAGAVYDSLIGLHSVLVVPESETSTSAIRIIHPSFADFLVDSDRCTNGSFAINSRQQHTDLLRGCLNTLRELKRDICNVRDPSLLNTEIPNLLDQIEKAIPAHLRYACRHWYTHLMNGELLDEILDALLEFVQKQLPYWVEACSVLGVLREAISGLSESRRKLTVSAVY</sequence>
<protein>
    <submittedName>
        <fullName evidence="1">Uncharacterized protein</fullName>
    </submittedName>
</protein>
<keyword evidence="2" id="KW-1185">Reference proteome</keyword>
<organism evidence="1 2">
    <name type="scientific">Phanerochaete carnosa (strain HHB-10118-sp)</name>
    <name type="common">White-rot fungus</name>
    <name type="synonym">Peniophora carnosa</name>
    <dbReference type="NCBI Taxonomy" id="650164"/>
    <lineage>
        <taxon>Eukaryota</taxon>
        <taxon>Fungi</taxon>
        <taxon>Dikarya</taxon>
        <taxon>Basidiomycota</taxon>
        <taxon>Agaricomycotina</taxon>
        <taxon>Agaricomycetes</taxon>
        <taxon>Polyporales</taxon>
        <taxon>Phanerochaetaceae</taxon>
        <taxon>Phanerochaete</taxon>
    </lineage>
</organism>
<accession>K5VU66</accession>
<dbReference type="AlphaFoldDB" id="K5VU66"/>
<gene>
    <name evidence="1" type="ORF">PHACADRAFT_120006</name>
</gene>